<gene>
    <name evidence="1" type="ORF">ACFSQW_07880</name>
</gene>
<dbReference type="EMBL" id="JBHULD010000008">
    <property type="protein sequence ID" value="MFD2554305.1"/>
    <property type="molecule type" value="Genomic_DNA"/>
</dbReference>
<reference evidence="2" key="1">
    <citation type="journal article" date="2019" name="Int. J. Syst. Evol. Microbiol.">
        <title>The Global Catalogue of Microorganisms (GCM) 10K type strain sequencing project: providing services to taxonomists for standard genome sequencing and annotation.</title>
        <authorList>
            <consortium name="The Broad Institute Genomics Platform"/>
            <consortium name="The Broad Institute Genome Sequencing Center for Infectious Disease"/>
            <person name="Wu L."/>
            <person name="Ma J."/>
        </authorList>
    </citation>
    <scope>NUCLEOTIDE SEQUENCE [LARGE SCALE GENOMIC DNA]</scope>
    <source>
        <strain evidence="2">KCTC 52298</strain>
    </source>
</reference>
<evidence type="ECO:0000313" key="2">
    <source>
        <dbReference type="Proteomes" id="UP001597440"/>
    </source>
</evidence>
<accession>A0ABW5L254</accession>
<organism evidence="1 2">
    <name type="scientific">Sphingobacterium tabacisoli</name>
    <dbReference type="NCBI Taxonomy" id="2044855"/>
    <lineage>
        <taxon>Bacteria</taxon>
        <taxon>Pseudomonadati</taxon>
        <taxon>Bacteroidota</taxon>
        <taxon>Sphingobacteriia</taxon>
        <taxon>Sphingobacteriales</taxon>
        <taxon>Sphingobacteriaceae</taxon>
        <taxon>Sphingobacterium</taxon>
    </lineage>
</organism>
<name>A0ABW5L254_9SPHI</name>
<sequence length="177" mass="19521">MQVKSKIKNIGDLRLEIVRLNQLKREQEEYLGDQYQLLKHKVEAPARFINSITSSIPGVDFVKGIFSAFGSGGGAKVEGAANQSDWLARALQLGLPLVLNRTFLKNSGWLKKAIVLLASDSAVAQVTQGKVSSLMAKLTKFVRPKKSKKKHKEVAPLEDIENNDTVNFGIPPDSETY</sequence>
<dbReference type="Proteomes" id="UP001597440">
    <property type="component" value="Unassembled WGS sequence"/>
</dbReference>
<comment type="caution">
    <text evidence="1">The sequence shown here is derived from an EMBL/GenBank/DDBJ whole genome shotgun (WGS) entry which is preliminary data.</text>
</comment>
<dbReference type="RefSeq" id="WP_210355898.1">
    <property type="nucleotide sequence ID" value="NZ_JAEQMU010000006.1"/>
</dbReference>
<evidence type="ECO:0000313" key="1">
    <source>
        <dbReference type="EMBL" id="MFD2554305.1"/>
    </source>
</evidence>
<protein>
    <submittedName>
        <fullName evidence="1">Uncharacterized protein</fullName>
    </submittedName>
</protein>
<keyword evidence="2" id="KW-1185">Reference proteome</keyword>
<proteinExistence type="predicted"/>